<organism evidence="2 3">
    <name type="scientific">Candidatus Anaerotruncus excrementipullorum</name>
    <dbReference type="NCBI Taxonomy" id="2838465"/>
    <lineage>
        <taxon>Bacteria</taxon>
        <taxon>Bacillati</taxon>
        <taxon>Bacillota</taxon>
        <taxon>Clostridia</taxon>
        <taxon>Eubacteriales</taxon>
        <taxon>Oscillospiraceae</taxon>
        <taxon>Anaerotruncus</taxon>
    </lineage>
</organism>
<proteinExistence type="predicted"/>
<dbReference type="EMBL" id="DXES01000036">
    <property type="protein sequence ID" value="HIX64964.1"/>
    <property type="molecule type" value="Genomic_DNA"/>
</dbReference>
<evidence type="ECO:0000313" key="3">
    <source>
        <dbReference type="Proteomes" id="UP000886800"/>
    </source>
</evidence>
<name>A0A9D2B7C8_9FIRM</name>
<protein>
    <submittedName>
        <fullName evidence="2">DUF4321 domain-containing protein</fullName>
    </submittedName>
</protein>
<dbReference type="AlphaFoldDB" id="A0A9D2B7C8"/>
<sequence>MKKTLLAVFYLVAAVVVGALLADIARGVPFLAWLAYGQSIGLPVETPMVLDLSVVRLCFGLEVGVTVAHILCLVGAFIGYRYTLRALDRGSRARQREEREKTDDGI</sequence>
<feature type="transmembrane region" description="Helical" evidence="1">
    <location>
        <begin position="53"/>
        <end position="80"/>
    </location>
</feature>
<keyword evidence="1" id="KW-0472">Membrane</keyword>
<evidence type="ECO:0000256" key="1">
    <source>
        <dbReference type="SAM" id="Phobius"/>
    </source>
</evidence>
<comment type="caution">
    <text evidence="2">The sequence shown here is derived from an EMBL/GenBank/DDBJ whole genome shotgun (WGS) entry which is preliminary data.</text>
</comment>
<dbReference type="Proteomes" id="UP000886800">
    <property type="component" value="Unassembled WGS sequence"/>
</dbReference>
<keyword evidence="1" id="KW-1133">Transmembrane helix</keyword>
<accession>A0A9D2B7C8</accession>
<gene>
    <name evidence="2" type="ORF">H9736_01810</name>
</gene>
<evidence type="ECO:0000313" key="2">
    <source>
        <dbReference type="EMBL" id="HIX64964.1"/>
    </source>
</evidence>
<reference evidence="2" key="2">
    <citation type="submission" date="2021-04" db="EMBL/GenBank/DDBJ databases">
        <authorList>
            <person name="Gilroy R."/>
        </authorList>
    </citation>
    <scope>NUCLEOTIDE SEQUENCE</scope>
    <source>
        <strain evidence="2">CHK188-5543</strain>
    </source>
</reference>
<dbReference type="Pfam" id="PF14209">
    <property type="entry name" value="DUF4321"/>
    <property type="match status" value="1"/>
</dbReference>
<reference evidence="2" key="1">
    <citation type="journal article" date="2021" name="PeerJ">
        <title>Extensive microbial diversity within the chicken gut microbiome revealed by metagenomics and culture.</title>
        <authorList>
            <person name="Gilroy R."/>
            <person name="Ravi A."/>
            <person name="Getino M."/>
            <person name="Pursley I."/>
            <person name="Horton D.L."/>
            <person name="Alikhan N.F."/>
            <person name="Baker D."/>
            <person name="Gharbi K."/>
            <person name="Hall N."/>
            <person name="Watson M."/>
            <person name="Adriaenssens E.M."/>
            <person name="Foster-Nyarko E."/>
            <person name="Jarju S."/>
            <person name="Secka A."/>
            <person name="Antonio M."/>
            <person name="Oren A."/>
            <person name="Chaudhuri R.R."/>
            <person name="La Ragione R."/>
            <person name="Hildebrand F."/>
            <person name="Pallen M.J."/>
        </authorList>
    </citation>
    <scope>NUCLEOTIDE SEQUENCE</scope>
    <source>
        <strain evidence="2">CHK188-5543</strain>
    </source>
</reference>
<dbReference type="InterPro" id="IPR025470">
    <property type="entry name" value="DUF4321"/>
</dbReference>
<keyword evidence="1" id="KW-0812">Transmembrane</keyword>